<proteinExistence type="predicted"/>
<reference evidence="3" key="1">
    <citation type="submission" date="2025-08" db="UniProtKB">
        <authorList>
            <consortium name="RefSeq"/>
        </authorList>
    </citation>
    <scope>IDENTIFICATION</scope>
    <source>
        <strain evidence="3">15085-1641.00</strain>
        <tissue evidence="3">Whole body</tissue>
    </source>
</reference>
<evidence type="ECO:0000259" key="1">
    <source>
        <dbReference type="PROSITE" id="PS50041"/>
    </source>
</evidence>
<dbReference type="OrthoDB" id="7950296at2759"/>
<sequence>MEGTNTIDIIEHRIMDDFQAEIPEHFEKVGDKYYYFDQDQEAHNWFGAVEKCRQIDGHLINPQNENELLQVASKLSSSQEYWTDLNNLVNKTLFYSLTTGRVANMLNDDSNSDVNMCGLIRFDPSNSSYRLTKHNCFQKKNFICETTQPTTISFLLW</sequence>
<dbReference type="InterPro" id="IPR016187">
    <property type="entry name" value="CTDL_fold"/>
</dbReference>
<dbReference type="SMART" id="SM00034">
    <property type="entry name" value="CLECT"/>
    <property type="match status" value="1"/>
</dbReference>
<evidence type="ECO:0000313" key="3">
    <source>
        <dbReference type="RefSeq" id="XP_023177603.1"/>
    </source>
</evidence>
<gene>
    <name evidence="3" type="primary">LOC111603990</name>
</gene>
<keyword evidence="2" id="KW-1185">Reference proteome</keyword>
<dbReference type="KEGG" id="dhe:111603990"/>
<dbReference type="Pfam" id="PF00059">
    <property type="entry name" value="Lectin_C"/>
    <property type="match status" value="1"/>
</dbReference>
<name>A0A6J1M8J6_DROHY</name>
<protein>
    <submittedName>
        <fullName evidence="3">Accessory gland protein Acp29AB-like</fullName>
    </submittedName>
</protein>
<dbReference type="CDD" id="cd00037">
    <property type="entry name" value="CLECT"/>
    <property type="match status" value="1"/>
</dbReference>
<dbReference type="OMA" id="CETTQPT"/>
<dbReference type="GeneID" id="111603990"/>
<dbReference type="AlphaFoldDB" id="A0A6J1M8J6"/>
<dbReference type="SUPFAM" id="SSF56436">
    <property type="entry name" value="C-type lectin-like"/>
    <property type="match status" value="1"/>
</dbReference>
<organism evidence="2 3">
    <name type="scientific">Drosophila hydei</name>
    <name type="common">Fruit fly</name>
    <dbReference type="NCBI Taxonomy" id="7224"/>
    <lineage>
        <taxon>Eukaryota</taxon>
        <taxon>Metazoa</taxon>
        <taxon>Ecdysozoa</taxon>
        <taxon>Arthropoda</taxon>
        <taxon>Hexapoda</taxon>
        <taxon>Insecta</taxon>
        <taxon>Pterygota</taxon>
        <taxon>Neoptera</taxon>
        <taxon>Endopterygota</taxon>
        <taxon>Diptera</taxon>
        <taxon>Brachycera</taxon>
        <taxon>Muscomorpha</taxon>
        <taxon>Ephydroidea</taxon>
        <taxon>Drosophilidae</taxon>
        <taxon>Drosophila</taxon>
    </lineage>
</organism>
<evidence type="ECO:0000313" key="2">
    <source>
        <dbReference type="Proteomes" id="UP000504633"/>
    </source>
</evidence>
<dbReference type="Proteomes" id="UP000504633">
    <property type="component" value="Unplaced"/>
</dbReference>
<dbReference type="Gene3D" id="3.10.100.10">
    <property type="entry name" value="Mannose-Binding Protein A, subunit A"/>
    <property type="match status" value="1"/>
</dbReference>
<dbReference type="RefSeq" id="XP_023177603.1">
    <property type="nucleotide sequence ID" value="XM_023321835.2"/>
</dbReference>
<dbReference type="InterPro" id="IPR016186">
    <property type="entry name" value="C-type_lectin-like/link_sf"/>
</dbReference>
<accession>A0A6J1M8J6</accession>
<feature type="domain" description="C-type lectin" evidence="1">
    <location>
        <begin position="29"/>
        <end position="145"/>
    </location>
</feature>
<dbReference type="InterPro" id="IPR001304">
    <property type="entry name" value="C-type_lectin-like"/>
</dbReference>
<dbReference type="PROSITE" id="PS50041">
    <property type="entry name" value="C_TYPE_LECTIN_2"/>
    <property type="match status" value="1"/>
</dbReference>